<protein>
    <submittedName>
        <fullName evidence="3">Uncharacterized protein</fullName>
    </submittedName>
</protein>
<sequence length="212" mass="22026">MARYCVLALLFVSGAAAFSLHGYEKQHRELIPALCQKEWKHCKADAVCNNCLKNGNVPQKPKIKGATCHTFDKWWYELDFTGVPGCATFDQGKSLLSLLLYCRFDSYAEEAGVKCEVATFAPSAAPSGAPSVAPTAMPLLFADGAPGAEPKPPGMKTKAPAEHATPAPTVAVTNAKGPCGICGAGCGCKPGFAGCQCGPEFPGYKAPVGGAA</sequence>
<evidence type="ECO:0000256" key="2">
    <source>
        <dbReference type="SAM" id="SignalP"/>
    </source>
</evidence>
<evidence type="ECO:0000313" key="3">
    <source>
        <dbReference type="EMBL" id="KAG5193060.1"/>
    </source>
</evidence>
<evidence type="ECO:0000256" key="1">
    <source>
        <dbReference type="SAM" id="MobiDB-lite"/>
    </source>
</evidence>
<keyword evidence="2" id="KW-0732">Signal</keyword>
<proteinExistence type="predicted"/>
<feature type="region of interest" description="Disordered" evidence="1">
    <location>
        <begin position="143"/>
        <end position="164"/>
    </location>
</feature>
<dbReference type="Proteomes" id="UP000664859">
    <property type="component" value="Unassembled WGS sequence"/>
</dbReference>
<comment type="caution">
    <text evidence="3">The sequence shown here is derived from an EMBL/GenBank/DDBJ whole genome shotgun (WGS) entry which is preliminary data.</text>
</comment>
<organism evidence="3 4">
    <name type="scientific">Tribonema minus</name>
    <dbReference type="NCBI Taxonomy" id="303371"/>
    <lineage>
        <taxon>Eukaryota</taxon>
        <taxon>Sar</taxon>
        <taxon>Stramenopiles</taxon>
        <taxon>Ochrophyta</taxon>
        <taxon>PX clade</taxon>
        <taxon>Xanthophyceae</taxon>
        <taxon>Tribonematales</taxon>
        <taxon>Tribonemataceae</taxon>
        <taxon>Tribonema</taxon>
    </lineage>
</organism>
<dbReference type="AlphaFoldDB" id="A0A836CNI0"/>
<accession>A0A836CNI0</accession>
<gene>
    <name evidence="3" type="ORF">JKP88DRAFT_260900</name>
</gene>
<evidence type="ECO:0000313" key="4">
    <source>
        <dbReference type="Proteomes" id="UP000664859"/>
    </source>
</evidence>
<keyword evidence="4" id="KW-1185">Reference proteome</keyword>
<feature type="chain" id="PRO_5033048702" evidence="2">
    <location>
        <begin position="18"/>
        <end position="212"/>
    </location>
</feature>
<reference evidence="3" key="1">
    <citation type="submission" date="2021-02" db="EMBL/GenBank/DDBJ databases">
        <title>First Annotated Genome of the Yellow-green Alga Tribonema minus.</title>
        <authorList>
            <person name="Mahan K.M."/>
        </authorList>
    </citation>
    <scope>NUCLEOTIDE SEQUENCE</scope>
    <source>
        <strain evidence="3">UTEX B ZZ1240</strain>
    </source>
</reference>
<dbReference type="EMBL" id="JAFCMP010000001">
    <property type="protein sequence ID" value="KAG5193060.1"/>
    <property type="molecule type" value="Genomic_DNA"/>
</dbReference>
<name>A0A836CNI0_9STRA</name>
<feature type="signal peptide" evidence="2">
    <location>
        <begin position="1"/>
        <end position="17"/>
    </location>
</feature>